<dbReference type="GO" id="GO:0016747">
    <property type="term" value="F:acyltransferase activity, transferring groups other than amino-acyl groups"/>
    <property type="evidence" value="ECO:0007669"/>
    <property type="project" value="InterPro"/>
</dbReference>
<dbReference type="InterPro" id="IPR016181">
    <property type="entry name" value="Acyl_CoA_acyltransferase"/>
</dbReference>
<dbReference type="RefSeq" id="WP_035131501.1">
    <property type="nucleotide sequence ID" value="NZ_JPMD01000014.1"/>
</dbReference>
<dbReference type="Pfam" id="PF13302">
    <property type="entry name" value="Acetyltransf_3"/>
    <property type="match status" value="1"/>
</dbReference>
<sequence length="170" mass="20096">MENNKVELKTPKFEELDYRRKLLSDRETMTYNIGYGDTDGTGCIDFKENTWRDWFFRWVDNIPERYYAYIIKIDENIPVGEVALRYVSEKKSYCVNILVEARHRGNGFSEQALRLLIDVAFNELGADKVFDDFPKSRKSAEKVFEKVGFKRVSDEIVELTKQYYLSKQTV</sequence>
<reference evidence="2 3" key="1">
    <citation type="submission" date="2014-07" db="EMBL/GenBank/DDBJ databases">
        <title>Draft genome of Clostridium sulfidigenes 113A isolated from sediments associated with methane hydrate from Krishna Godavari basin.</title>
        <authorList>
            <person name="Honkalas V.S."/>
            <person name="Dabir A.P."/>
            <person name="Arora P."/>
            <person name="Dhakephalkar P.K."/>
        </authorList>
    </citation>
    <scope>NUCLEOTIDE SEQUENCE [LARGE SCALE GENOMIC DNA]</scope>
    <source>
        <strain evidence="2 3">113A</strain>
    </source>
</reference>
<evidence type="ECO:0000313" key="3">
    <source>
        <dbReference type="Proteomes" id="UP000028542"/>
    </source>
</evidence>
<organism evidence="2 3">
    <name type="scientific">Clostridium sulfidigenes</name>
    <dbReference type="NCBI Taxonomy" id="318464"/>
    <lineage>
        <taxon>Bacteria</taxon>
        <taxon>Bacillati</taxon>
        <taxon>Bacillota</taxon>
        <taxon>Clostridia</taxon>
        <taxon>Eubacteriales</taxon>
        <taxon>Clostridiaceae</taxon>
        <taxon>Clostridium</taxon>
    </lineage>
</organism>
<proteinExistence type="predicted"/>
<dbReference type="STRING" id="318464.IO99_06680"/>
<dbReference type="PROSITE" id="PS51186">
    <property type="entry name" value="GNAT"/>
    <property type="match status" value="1"/>
</dbReference>
<dbReference type="SUPFAM" id="SSF55729">
    <property type="entry name" value="Acyl-CoA N-acyltransferases (Nat)"/>
    <property type="match status" value="1"/>
</dbReference>
<comment type="caution">
    <text evidence="2">The sequence shown here is derived from an EMBL/GenBank/DDBJ whole genome shotgun (WGS) entry which is preliminary data.</text>
</comment>
<dbReference type="InterPro" id="IPR000182">
    <property type="entry name" value="GNAT_dom"/>
</dbReference>
<protein>
    <submittedName>
        <fullName evidence="2">GCN5 family acetyltransferase</fullName>
    </submittedName>
</protein>
<name>A0A084JE72_9CLOT</name>
<evidence type="ECO:0000313" key="2">
    <source>
        <dbReference type="EMBL" id="KEZ87256.1"/>
    </source>
</evidence>
<dbReference type="AlphaFoldDB" id="A0A084JE72"/>
<accession>A0A084JE72</accession>
<feature type="domain" description="N-acetyltransferase" evidence="1">
    <location>
        <begin position="16"/>
        <end position="170"/>
    </location>
</feature>
<evidence type="ECO:0000259" key="1">
    <source>
        <dbReference type="PROSITE" id="PS51186"/>
    </source>
</evidence>
<dbReference type="eggNOG" id="COG0456">
    <property type="taxonomic scope" value="Bacteria"/>
</dbReference>
<dbReference type="Proteomes" id="UP000028542">
    <property type="component" value="Unassembled WGS sequence"/>
</dbReference>
<gene>
    <name evidence="2" type="ORF">IO99_06680</name>
</gene>
<keyword evidence="3" id="KW-1185">Reference proteome</keyword>
<keyword evidence="2" id="KW-0808">Transferase</keyword>
<dbReference type="EMBL" id="JPMD01000014">
    <property type="protein sequence ID" value="KEZ87256.1"/>
    <property type="molecule type" value="Genomic_DNA"/>
</dbReference>
<dbReference type="Gene3D" id="3.40.630.30">
    <property type="match status" value="1"/>
</dbReference>